<dbReference type="Proteomes" id="UP001595824">
    <property type="component" value="Unassembled WGS sequence"/>
</dbReference>
<proteinExistence type="predicted"/>
<gene>
    <name evidence="2" type="ORF">ACFPC0_36895</name>
</gene>
<feature type="transmembrane region" description="Helical" evidence="1">
    <location>
        <begin position="174"/>
        <end position="194"/>
    </location>
</feature>
<comment type="caution">
    <text evidence="2">The sequence shown here is derived from an EMBL/GenBank/DDBJ whole genome shotgun (WGS) entry which is preliminary data.</text>
</comment>
<keyword evidence="3" id="KW-1185">Reference proteome</keyword>
<feature type="transmembrane region" description="Helical" evidence="1">
    <location>
        <begin position="12"/>
        <end position="30"/>
    </location>
</feature>
<feature type="transmembrane region" description="Helical" evidence="1">
    <location>
        <begin position="144"/>
        <end position="162"/>
    </location>
</feature>
<dbReference type="NCBIfam" id="TIGR04222">
    <property type="entry name" value="near_uncomplex"/>
    <property type="match status" value="1"/>
</dbReference>
<reference evidence="3" key="1">
    <citation type="journal article" date="2019" name="Int. J. Syst. Evol. Microbiol.">
        <title>The Global Catalogue of Microorganisms (GCM) 10K type strain sequencing project: providing services to taxonomists for standard genome sequencing and annotation.</title>
        <authorList>
            <consortium name="The Broad Institute Genomics Platform"/>
            <consortium name="The Broad Institute Genome Sequencing Center for Infectious Disease"/>
            <person name="Wu L."/>
            <person name="Ma J."/>
        </authorList>
    </citation>
    <scope>NUCLEOTIDE SEQUENCE [LARGE SCALE GENOMIC DNA]</scope>
    <source>
        <strain evidence="3">PCU 347</strain>
    </source>
</reference>
<evidence type="ECO:0000313" key="2">
    <source>
        <dbReference type="EMBL" id="MFC4333244.1"/>
    </source>
</evidence>
<evidence type="ECO:0000256" key="1">
    <source>
        <dbReference type="SAM" id="Phobius"/>
    </source>
</evidence>
<protein>
    <submittedName>
        <fullName evidence="2">TIGR04222 domain-containing membrane protein</fullName>
    </submittedName>
</protein>
<keyword evidence="1" id="KW-0472">Membrane</keyword>
<evidence type="ECO:0000313" key="3">
    <source>
        <dbReference type="Proteomes" id="UP001595824"/>
    </source>
</evidence>
<name>A0ABV8TRU9_9ACTN</name>
<sequence>MNDPWGFTGPEFLGLYAAGFAVAVLLGLAVRRAARSFYPATDTASVPDVYSIARVVGGPRQVVSTAVCALVQGGHLRTSQDGTLTYSGRVPGEPVQRAVLETARSQGITTAARMHEAALRLPEIRRAGGGARRLGLLPGRTRRLAGRSAGLPMLVLIGVGVARMVNGARLGRPVGWLVLFLLVSLVVAVVFLCTPPRITPAGWSAVRDSGRSGHPVRWGPTGDGPKVPVAVLAAATTGWINISDPATGSSLFGSGFFSRSSSSSSSSSSGGGSSCGGGGGCGSGCGGGGGCGG</sequence>
<keyword evidence="1" id="KW-1133">Transmembrane helix</keyword>
<dbReference type="EMBL" id="JBHSDP010000029">
    <property type="protein sequence ID" value="MFC4333244.1"/>
    <property type="molecule type" value="Genomic_DNA"/>
</dbReference>
<accession>A0ABV8TRU9</accession>
<keyword evidence="1" id="KW-0812">Transmembrane</keyword>
<dbReference type="RefSeq" id="WP_381744578.1">
    <property type="nucleotide sequence ID" value="NZ_JBHSDP010000029.1"/>
</dbReference>
<dbReference type="InterPro" id="IPR026467">
    <property type="entry name" value="Ser/Gly_Cys_C_dom"/>
</dbReference>
<organism evidence="2 3">
    <name type="scientific">Streptomyces andamanensis</name>
    <dbReference type="NCBI Taxonomy" id="1565035"/>
    <lineage>
        <taxon>Bacteria</taxon>
        <taxon>Bacillati</taxon>
        <taxon>Actinomycetota</taxon>
        <taxon>Actinomycetes</taxon>
        <taxon>Kitasatosporales</taxon>
        <taxon>Streptomycetaceae</taxon>
        <taxon>Streptomyces</taxon>
    </lineage>
</organism>